<sequence length="260" mass="28568">MLLLSTNIPFDSQGDSGGSLIIISGSTHGSDRLWFTTGEHPVTTYGVFVNTWNVGGVEPVNDLNMEDWLGTHNNSHDIYVLGFQEIVPLSAKNVLGPEKSRNSVKWNALIRSALNKSKTTSPRSQEHKERQKVYPVREASCGDGGGNACEFRCILSKQMVGIFVSVWVRGDLRKYIWNLSVSCVGCGIMGRLGNKLRLEVTEGRTFEGWREGTIGFSPTYKYYPNTNEYYGGTIGRKGVIGFCGTVEDSSRPSMGGGLPK</sequence>
<name>A0AAV9CGB7_ACOCL</name>
<comment type="similarity">
    <text evidence="1">Belongs to the inositol polyphosphate 5-phosphatase family.</text>
</comment>
<dbReference type="EMBL" id="JAUJYO010000019">
    <property type="protein sequence ID" value="KAK1287940.1"/>
    <property type="molecule type" value="Genomic_DNA"/>
</dbReference>
<dbReference type="InterPro" id="IPR045849">
    <property type="entry name" value="IP5P_plant"/>
</dbReference>
<dbReference type="GO" id="GO:0034485">
    <property type="term" value="F:phosphatidylinositol-3,4,5-trisphosphate 5-phosphatase activity"/>
    <property type="evidence" value="ECO:0007669"/>
    <property type="project" value="TreeGrafter"/>
</dbReference>
<dbReference type="SUPFAM" id="SSF56219">
    <property type="entry name" value="DNase I-like"/>
    <property type="match status" value="1"/>
</dbReference>
<dbReference type="GO" id="GO:0004445">
    <property type="term" value="F:inositol-polyphosphate 5-phosphatase activity"/>
    <property type="evidence" value="ECO:0007669"/>
    <property type="project" value="InterPro"/>
</dbReference>
<dbReference type="Gene3D" id="3.60.10.10">
    <property type="entry name" value="Endonuclease/exonuclease/phosphatase"/>
    <property type="match status" value="2"/>
</dbReference>
<evidence type="ECO:0000313" key="5">
    <source>
        <dbReference type="Proteomes" id="UP001180020"/>
    </source>
</evidence>
<dbReference type="Proteomes" id="UP001180020">
    <property type="component" value="Unassembled WGS sequence"/>
</dbReference>
<evidence type="ECO:0000313" key="4">
    <source>
        <dbReference type="EMBL" id="KAK1287940.1"/>
    </source>
</evidence>
<gene>
    <name evidence="4" type="primary">CVP2</name>
    <name evidence="4" type="ORF">QJS10_CPB19g01705</name>
</gene>
<keyword evidence="5" id="KW-1185">Reference proteome</keyword>
<evidence type="ECO:0000256" key="1">
    <source>
        <dbReference type="ARBA" id="ARBA00010768"/>
    </source>
</evidence>
<evidence type="ECO:0000259" key="3">
    <source>
        <dbReference type="Pfam" id="PF22669"/>
    </source>
</evidence>
<comment type="caution">
    <text evidence="4">The sequence shown here is derived from an EMBL/GenBank/DDBJ whole genome shotgun (WGS) entry which is preliminary data.</text>
</comment>
<dbReference type="InterPro" id="IPR036691">
    <property type="entry name" value="Endo/exonu/phosph_ase_sf"/>
</dbReference>
<reference evidence="4" key="2">
    <citation type="submission" date="2023-06" db="EMBL/GenBank/DDBJ databases">
        <authorList>
            <person name="Ma L."/>
            <person name="Liu K.-W."/>
            <person name="Li Z."/>
            <person name="Hsiao Y.-Y."/>
            <person name="Qi Y."/>
            <person name="Fu T."/>
            <person name="Tang G."/>
            <person name="Zhang D."/>
            <person name="Sun W.-H."/>
            <person name="Liu D.-K."/>
            <person name="Li Y."/>
            <person name="Chen G.-Z."/>
            <person name="Liu X.-D."/>
            <person name="Liao X.-Y."/>
            <person name="Jiang Y.-T."/>
            <person name="Yu X."/>
            <person name="Hao Y."/>
            <person name="Huang J."/>
            <person name="Zhao X.-W."/>
            <person name="Ke S."/>
            <person name="Chen Y.-Y."/>
            <person name="Wu W.-L."/>
            <person name="Hsu J.-L."/>
            <person name="Lin Y.-F."/>
            <person name="Huang M.-D."/>
            <person name="Li C.-Y."/>
            <person name="Huang L."/>
            <person name="Wang Z.-W."/>
            <person name="Zhao X."/>
            <person name="Zhong W.-Y."/>
            <person name="Peng D.-H."/>
            <person name="Ahmad S."/>
            <person name="Lan S."/>
            <person name="Zhang J.-S."/>
            <person name="Tsai W.-C."/>
            <person name="Van De Peer Y."/>
            <person name="Liu Z.-J."/>
        </authorList>
    </citation>
    <scope>NUCLEOTIDE SEQUENCE</scope>
    <source>
        <strain evidence="4">CP</strain>
        <tissue evidence="4">Leaves</tissue>
    </source>
</reference>
<dbReference type="Pfam" id="PF22669">
    <property type="entry name" value="Exo_endo_phos2"/>
    <property type="match status" value="1"/>
</dbReference>
<protein>
    <submittedName>
        <fullName evidence="4">Type I inositol 1,4,5-trisphosphate 5-phosphatase CVP2</fullName>
    </submittedName>
</protein>
<reference evidence="4" key="1">
    <citation type="journal article" date="2023" name="Nat. Commun.">
        <title>Diploid and tetraploid genomes of Acorus and the evolution of monocots.</title>
        <authorList>
            <person name="Ma L."/>
            <person name="Liu K.W."/>
            <person name="Li Z."/>
            <person name="Hsiao Y.Y."/>
            <person name="Qi Y."/>
            <person name="Fu T."/>
            <person name="Tang G.D."/>
            <person name="Zhang D."/>
            <person name="Sun W.H."/>
            <person name="Liu D.K."/>
            <person name="Li Y."/>
            <person name="Chen G.Z."/>
            <person name="Liu X.D."/>
            <person name="Liao X.Y."/>
            <person name="Jiang Y.T."/>
            <person name="Yu X."/>
            <person name="Hao Y."/>
            <person name="Huang J."/>
            <person name="Zhao X.W."/>
            <person name="Ke S."/>
            <person name="Chen Y.Y."/>
            <person name="Wu W.L."/>
            <person name="Hsu J.L."/>
            <person name="Lin Y.F."/>
            <person name="Huang M.D."/>
            <person name="Li C.Y."/>
            <person name="Huang L."/>
            <person name="Wang Z.W."/>
            <person name="Zhao X."/>
            <person name="Zhong W.Y."/>
            <person name="Peng D.H."/>
            <person name="Ahmad S."/>
            <person name="Lan S."/>
            <person name="Zhang J.S."/>
            <person name="Tsai W.C."/>
            <person name="Van de Peer Y."/>
            <person name="Liu Z.J."/>
        </authorList>
    </citation>
    <scope>NUCLEOTIDE SEQUENCE</scope>
    <source>
        <strain evidence="4">CP</strain>
    </source>
</reference>
<dbReference type="GO" id="GO:0046856">
    <property type="term" value="P:phosphatidylinositol dephosphorylation"/>
    <property type="evidence" value="ECO:0007669"/>
    <property type="project" value="InterPro"/>
</dbReference>
<proteinExistence type="inferred from homology"/>
<feature type="domain" description="Inositol polyphosphate-related phosphatase" evidence="3">
    <location>
        <begin position="51"/>
        <end position="195"/>
    </location>
</feature>
<accession>A0AAV9CGB7</accession>
<evidence type="ECO:0000256" key="2">
    <source>
        <dbReference type="ARBA" id="ARBA00022801"/>
    </source>
</evidence>
<dbReference type="AlphaFoldDB" id="A0AAV9CGB7"/>
<organism evidence="4 5">
    <name type="scientific">Acorus calamus</name>
    <name type="common">Sweet flag</name>
    <dbReference type="NCBI Taxonomy" id="4465"/>
    <lineage>
        <taxon>Eukaryota</taxon>
        <taxon>Viridiplantae</taxon>
        <taxon>Streptophyta</taxon>
        <taxon>Embryophyta</taxon>
        <taxon>Tracheophyta</taxon>
        <taxon>Spermatophyta</taxon>
        <taxon>Magnoliopsida</taxon>
        <taxon>Liliopsida</taxon>
        <taxon>Acoraceae</taxon>
        <taxon>Acorus</taxon>
    </lineage>
</organism>
<dbReference type="PANTHER" id="PTHR45666:SF18">
    <property type="entry name" value="TYPE IV INOSITOL POLYPHOSPHATE 5-PHOSPHATASE 9"/>
    <property type="match status" value="1"/>
</dbReference>
<dbReference type="InterPro" id="IPR000300">
    <property type="entry name" value="IPPc"/>
</dbReference>
<keyword evidence="2" id="KW-0378">Hydrolase</keyword>
<dbReference type="PANTHER" id="PTHR45666">
    <property type="entry name" value="TYPE IV INOSITOL POLYPHOSPHATE 5-PHOSPHATASE 9"/>
    <property type="match status" value="1"/>
</dbReference>
<dbReference type="GO" id="GO:0004439">
    <property type="term" value="F:phosphatidylinositol-4,5-bisphosphate 5-phosphatase activity"/>
    <property type="evidence" value="ECO:0007669"/>
    <property type="project" value="TreeGrafter"/>
</dbReference>